<evidence type="ECO:0000256" key="4">
    <source>
        <dbReference type="ARBA" id="ARBA00034121"/>
    </source>
</evidence>
<evidence type="ECO:0000313" key="6">
    <source>
        <dbReference type="EMBL" id="JAW12929.1"/>
    </source>
</evidence>
<evidence type="ECO:0000256" key="1">
    <source>
        <dbReference type="ARBA" id="ARBA00004613"/>
    </source>
</evidence>
<keyword evidence="2" id="KW-0964">Secreted</keyword>
<name>A0A224XXX9_9HEMI</name>
<comment type="subcellular location">
    <subcellularLocation>
        <location evidence="1">Secreted</location>
    </subcellularLocation>
</comment>
<evidence type="ECO:0000256" key="2">
    <source>
        <dbReference type="ARBA" id="ARBA00022525"/>
    </source>
</evidence>
<dbReference type="InterPro" id="IPR012674">
    <property type="entry name" value="Calycin"/>
</dbReference>
<proteinExistence type="inferred from homology"/>
<dbReference type="Pfam" id="PF03973">
    <property type="entry name" value="Triabin"/>
    <property type="match status" value="1"/>
</dbReference>
<dbReference type="GO" id="GO:0030682">
    <property type="term" value="P:symbiont-mediated perturbation of host defenses"/>
    <property type="evidence" value="ECO:0007669"/>
    <property type="project" value="InterPro"/>
</dbReference>
<dbReference type="EMBL" id="GFTR01003497">
    <property type="protein sequence ID" value="JAW12929.1"/>
    <property type="molecule type" value="Transcribed_RNA"/>
</dbReference>
<protein>
    <recommendedName>
        <fullName evidence="7">Salivary lipocalin</fullName>
    </recommendedName>
</protein>
<keyword evidence="3 5" id="KW-0732">Signal</keyword>
<organism evidence="6">
    <name type="scientific">Panstrongylus lignarius</name>
    <dbReference type="NCBI Taxonomy" id="156445"/>
    <lineage>
        <taxon>Eukaryota</taxon>
        <taxon>Metazoa</taxon>
        <taxon>Ecdysozoa</taxon>
        <taxon>Arthropoda</taxon>
        <taxon>Hexapoda</taxon>
        <taxon>Insecta</taxon>
        <taxon>Pterygota</taxon>
        <taxon>Neoptera</taxon>
        <taxon>Paraneoptera</taxon>
        <taxon>Hemiptera</taxon>
        <taxon>Heteroptera</taxon>
        <taxon>Panheteroptera</taxon>
        <taxon>Cimicomorpha</taxon>
        <taxon>Reduviidae</taxon>
        <taxon>Triatominae</taxon>
        <taxon>Panstrongylus</taxon>
    </lineage>
</organism>
<feature type="chain" id="PRO_5013121443" description="Salivary lipocalin" evidence="5">
    <location>
        <begin position="19"/>
        <end position="208"/>
    </location>
</feature>
<reference evidence="6" key="1">
    <citation type="journal article" date="2018" name="PLoS Negl. Trop. Dis.">
        <title>An insight into the salivary gland and fat body transcriptome of Panstrongylus lignarius (Hemiptera: Heteroptera), the main vector of Chagas disease in Peru.</title>
        <authorList>
            <person name="Nevoa J.C."/>
            <person name="Mendes M.T."/>
            <person name="da Silva M.V."/>
            <person name="Soares S.C."/>
            <person name="Oliveira C.J.F."/>
            <person name="Ribeiro J.M.C."/>
        </authorList>
    </citation>
    <scope>NUCLEOTIDE SEQUENCE</scope>
</reference>
<dbReference type="GO" id="GO:0005576">
    <property type="term" value="C:extracellular region"/>
    <property type="evidence" value="ECO:0007669"/>
    <property type="project" value="UniProtKB-SubCell"/>
</dbReference>
<sequence length="208" mass="24007">MKIIIAVTSFVILKLAFAEYPPDITKCLDLEDYNGFDSAKFLKGNWYVTHARYGSNSTVCREYKPRLRKNGTVLIVEDGYYSFGDSPRYYRVRCRGNKENEKGKISLKCKQQSRGRENKIIFYFQLGLTVVETDYDKFAVLYRCAVSLNTTIPFIEDNLLILHRKEGDEYSMVKTLLQNYGSSLEEFLARKDSECLPSPVKILKKGNV</sequence>
<evidence type="ECO:0000256" key="5">
    <source>
        <dbReference type="SAM" id="SignalP"/>
    </source>
</evidence>
<feature type="signal peptide" evidence="5">
    <location>
        <begin position="1"/>
        <end position="18"/>
    </location>
</feature>
<accession>A0A224XXX9</accession>
<comment type="similarity">
    <text evidence="4">Belongs to the calycin superfamily. Triabin family.</text>
</comment>
<dbReference type="Gene3D" id="2.40.128.20">
    <property type="match status" value="1"/>
</dbReference>
<dbReference type="AlphaFoldDB" id="A0A224XXX9"/>
<dbReference type="InterPro" id="IPR005657">
    <property type="entry name" value="Triabi/Procalin"/>
</dbReference>
<evidence type="ECO:0008006" key="7">
    <source>
        <dbReference type="Google" id="ProtNLM"/>
    </source>
</evidence>
<evidence type="ECO:0000256" key="3">
    <source>
        <dbReference type="ARBA" id="ARBA00022729"/>
    </source>
</evidence>
<dbReference type="SUPFAM" id="SSF50814">
    <property type="entry name" value="Lipocalins"/>
    <property type="match status" value="1"/>
</dbReference>
<dbReference type="CDD" id="cd19423">
    <property type="entry name" value="lipocalin_LTBP1-like"/>
    <property type="match status" value="1"/>
</dbReference>